<dbReference type="GO" id="GO:0016747">
    <property type="term" value="F:acyltransferase activity, transferring groups other than amino-acyl groups"/>
    <property type="evidence" value="ECO:0007669"/>
    <property type="project" value="InterPro"/>
</dbReference>
<name>A0AAU7XB58_9HYPH</name>
<evidence type="ECO:0000256" key="1">
    <source>
        <dbReference type="ARBA" id="ARBA00022679"/>
    </source>
</evidence>
<protein>
    <submittedName>
        <fullName evidence="4">GNAT family N-acetyltransferase</fullName>
        <ecNumber evidence="4">2.3.1.-</ecNumber>
    </submittedName>
</protein>
<evidence type="ECO:0000256" key="2">
    <source>
        <dbReference type="ARBA" id="ARBA00023315"/>
    </source>
</evidence>
<dbReference type="InterPro" id="IPR016181">
    <property type="entry name" value="Acyl_CoA_acyltransferase"/>
</dbReference>
<evidence type="ECO:0000313" key="4">
    <source>
        <dbReference type="EMBL" id="XBY43918.1"/>
    </source>
</evidence>
<dbReference type="RefSeq" id="WP_407049015.1">
    <property type="nucleotide sequence ID" value="NZ_CP158568.1"/>
</dbReference>
<dbReference type="Pfam" id="PF00583">
    <property type="entry name" value="Acetyltransf_1"/>
    <property type="match status" value="1"/>
</dbReference>
<dbReference type="PANTHER" id="PTHR43420">
    <property type="entry name" value="ACETYLTRANSFERASE"/>
    <property type="match status" value="1"/>
</dbReference>
<keyword evidence="1 4" id="KW-0808">Transferase</keyword>
<proteinExistence type="predicted"/>
<dbReference type="EC" id="2.3.1.-" evidence="4"/>
<dbReference type="PROSITE" id="PS51186">
    <property type="entry name" value="GNAT"/>
    <property type="match status" value="1"/>
</dbReference>
<dbReference type="InterPro" id="IPR000182">
    <property type="entry name" value="GNAT_dom"/>
</dbReference>
<evidence type="ECO:0000259" key="3">
    <source>
        <dbReference type="PROSITE" id="PS51186"/>
    </source>
</evidence>
<keyword evidence="2 4" id="KW-0012">Acyltransferase</keyword>
<dbReference type="SUPFAM" id="SSF55729">
    <property type="entry name" value="Acyl-CoA N-acyltransferases (Nat)"/>
    <property type="match status" value="1"/>
</dbReference>
<dbReference type="CDD" id="cd04301">
    <property type="entry name" value="NAT_SF"/>
    <property type="match status" value="1"/>
</dbReference>
<sequence length="167" mass="18597">MSASGWLWWWPATPVVYEAAQPGDAARLAEIHAGSFAHEWSEPEISNFLTDPTVFGIVARRANAFGTKSAIAFGLFRHLGDEAEVLTIAVDPRYRTRGHGRGVLDAAIRRLYRDRAEALFLEVDAENTPALALYRRLGFRQVGERKGYYARPDAPPATALVMRADLR</sequence>
<accession>A0AAU7XB58</accession>
<dbReference type="Gene3D" id="3.40.630.30">
    <property type="match status" value="1"/>
</dbReference>
<gene>
    <name evidence="4" type="ORF">ABS361_17915</name>
</gene>
<dbReference type="AlphaFoldDB" id="A0AAU7XB58"/>
<dbReference type="EMBL" id="CP158568">
    <property type="protein sequence ID" value="XBY43918.1"/>
    <property type="molecule type" value="Genomic_DNA"/>
</dbReference>
<organism evidence="4">
    <name type="scientific">Methyloraptor flagellatus</name>
    <dbReference type="NCBI Taxonomy" id="3162530"/>
    <lineage>
        <taxon>Bacteria</taxon>
        <taxon>Pseudomonadati</taxon>
        <taxon>Pseudomonadota</taxon>
        <taxon>Alphaproteobacteria</taxon>
        <taxon>Hyphomicrobiales</taxon>
        <taxon>Ancalomicrobiaceae</taxon>
        <taxon>Methyloraptor</taxon>
    </lineage>
</organism>
<feature type="domain" description="N-acetyltransferase" evidence="3">
    <location>
        <begin position="15"/>
        <end position="167"/>
    </location>
</feature>
<dbReference type="PANTHER" id="PTHR43420:SF12">
    <property type="entry name" value="N-ACETYLTRANSFERASE DOMAIN-CONTAINING PROTEIN"/>
    <property type="match status" value="1"/>
</dbReference>
<reference evidence="4" key="1">
    <citation type="submission" date="2024-06" db="EMBL/GenBank/DDBJ databases">
        <title>Methylostella associata gen. nov., sp. nov., a novel Ancalomicrobiaceae-affiliated facultatively methylotrophic bacteria that feed on methanotrophs of the genus Methylococcus.</title>
        <authorList>
            <person name="Saltykova V."/>
            <person name="Danilova O.V."/>
            <person name="Oshkin I.Y."/>
            <person name="Belova S.E."/>
            <person name="Pimenov N.V."/>
            <person name="Dedysh S.N."/>
        </authorList>
    </citation>
    <scope>NUCLEOTIDE SEQUENCE</scope>
    <source>
        <strain evidence="4">S20</strain>
    </source>
</reference>
<dbReference type="InterPro" id="IPR050680">
    <property type="entry name" value="YpeA/RimI_acetyltransf"/>
</dbReference>
<dbReference type="KEGG" id="mflg:ABS361_17915"/>